<evidence type="ECO:0000256" key="1">
    <source>
        <dbReference type="SAM" id="Phobius"/>
    </source>
</evidence>
<evidence type="ECO:0000313" key="2">
    <source>
        <dbReference type="EMBL" id="KAF8732871.1"/>
    </source>
</evidence>
<keyword evidence="3" id="KW-1185">Reference proteome</keyword>
<accession>A0A835FAT8</accession>
<keyword evidence="1" id="KW-0812">Transmembrane</keyword>
<feature type="transmembrane region" description="Helical" evidence="1">
    <location>
        <begin position="216"/>
        <end position="235"/>
    </location>
</feature>
<dbReference type="EMBL" id="JACEFO010001603">
    <property type="protein sequence ID" value="KAF8732871.1"/>
    <property type="molecule type" value="Genomic_DNA"/>
</dbReference>
<dbReference type="PANTHER" id="PTHR46610:SF8">
    <property type="entry name" value="OS06G0147000 PROTEIN"/>
    <property type="match status" value="1"/>
</dbReference>
<feature type="transmembrane region" description="Helical" evidence="1">
    <location>
        <begin position="172"/>
        <end position="195"/>
    </location>
</feature>
<keyword evidence="1" id="KW-1133">Transmembrane helix</keyword>
<feature type="transmembrane region" description="Helical" evidence="1">
    <location>
        <begin position="145"/>
        <end position="166"/>
    </location>
</feature>
<keyword evidence="1" id="KW-0472">Membrane</keyword>
<dbReference type="Pfam" id="PF20100">
    <property type="entry name" value="DUF6490"/>
    <property type="match status" value="1"/>
</dbReference>
<dbReference type="AlphaFoldDB" id="A0A835FAT8"/>
<protein>
    <submittedName>
        <fullName evidence="2">Uncharacterized protein</fullName>
    </submittedName>
</protein>
<dbReference type="Proteomes" id="UP000636709">
    <property type="component" value="Unassembled WGS sequence"/>
</dbReference>
<organism evidence="2 3">
    <name type="scientific">Digitaria exilis</name>
    <dbReference type="NCBI Taxonomy" id="1010633"/>
    <lineage>
        <taxon>Eukaryota</taxon>
        <taxon>Viridiplantae</taxon>
        <taxon>Streptophyta</taxon>
        <taxon>Embryophyta</taxon>
        <taxon>Tracheophyta</taxon>
        <taxon>Spermatophyta</taxon>
        <taxon>Magnoliopsida</taxon>
        <taxon>Liliopsida</taxon>
        <taxon>Poales</taxon>
        <taxon>Poaceae</taxon>
        <taxon>PACMAD clade</taxon>
        <taxon>Panicoideae</taxon>
        <taxon>Panicodae</taxon>
        <taxon>Paniceae</taxon>
        <taxon>Anthephorinae</taxon>
        <taxon>Digitaria</taxon>
    </lineage>
</organism>
<proteinExistence type="predicted"/>
<dbReference type="InterPro" id="IPR045501">
    <property type="entry name" value="DUF6490"/>
</dbReference>
<feature type="transmembrane region" description="Helical" evidence="1">
    <location>
        <begin position="241"/>
        <end position="260"/>
    </location>
</feature>
<sequence>MPGYFTTSSRKLHAWDQAGPHTAVCTVQYNCPQQRHRAVVVMLCATGRNPLASHASSAPLPVFPMLLLACDAIPPATASRAEWRTRTSRATNCYSARPASISGNQSYLYMALPLMHGAGLRQLVEREDYKHRSKSTSFPMGDRRCSTLLSKLGVAVLAFNSVLAVYRSWGDAASVAFVLAADVALLLLFLCLGEVERAQQHDRAAGAGRNDISNKAAVWVLTTLLTGMFASRVAALVPPAVAAAVWTMAAATAAAGFWAANFRVSSTLRFSGPVALQNLHRLRFVPTNDKGPTSAPPLQLPSRRCTVTNQQKFSPDRMIEQNK</sequence>
<dbReference type="PANTHER" id="PTHR46610">
    <property type="entry name" value="OS05G0181300 PROTEIN"/>
    <property type="match status" value="1"/>
</dbReference>
<reference evidence="2" key="1">
    <citation type="submission" date="2020-07" db="EMBL/GenBank/DDBJ databases">
        <title>Genome sequence and genetic diversity analysis of an under-domesticated orphan crop, white fonio (Digitaria exilis).</title>
        <authorList>
            <person name="Bennetzen J.L."/>
            <person name="Chen S."/>
            <person name="Ma X."/>
            <person name="Wang X."/>
            <person name="Yssel A.E.J."/>
            <person name="Chaluvadi S.R."/>
            <person name="Johnson M."/>
            <person name="Gangashetty P."/>
            <person name="Hamidou F."/>
            <person name="Sanogo M.D."/>
            <person name="Zwaenepoel A."/>
            <person name="Wallace J."/>
            <person name="Van De Peer Y."/>
            <person name="Van Deynze A."/>
        </authorList>
    </citation>
    <scope>NUCLEOTIDE SEQUENCE</scope>
    <source>
        <tissue evidence="2">Leaves</tissue>
    </source>
</reference>
<evidence type="ECO:0000313" key="3">
    <source>
        <dbReference type="Proteomes" id="UP000636709"/>
    </source>
</evidence>
<dbReference type="OrthoDB" id="695433at2759"/>
<gene>
    <name evidence="2" type="ORF">HU200_015219</name>
</gene>
<comment type="caution">
    <text evidence="2">The sequence shown here is derived from an EMBL/GenBank/DDBJ whole genome shotgun (WGS) entry which is preliminary data.</text>
</comment>
<name>A0A835FAT8_9POAL</name>